<evidence type="ECO:0000256" key="6">
    <source>
        <dbReference type="ARBA" id="ARBA00022824"/>
    </source>
</evidence>
<dbReference type="PANTHER" id="PTHR14519">
    <property type="entry name" value="VITAMIN K EPOXIDE REDUCTASE COMPLEX, SUBUNIT 1"/>
    <property type="match status" value="1"/>
</dbReference>
<feature type="domain" description="Vitamin K epoxide reductase" evidence="13">
    <location>
        <begin position="6"/>
        <end position="146"/>
    </location>
</feature>
<evidence type="ECO:0000256" key="7">
    <source>
        <dbReference type="ARBA" id="ARBA00022989"/>
    </source>
</evidence>
<dbReference type="GO" id="GO:0042373">
    <property type="term" value="P:vitamin K metabolic process"/>
    <property type="evidence" value="ECO:0007669"/>
    <property type="project" value="InterPro"/>
</dbReference>
<dbReference type="InterPro" id="IPR012932">
    <property type="entry name" value="VKOR"/>
</dbReference>
<dbReference type="GO" id="GO:0048038">
    <property type="term" value="F:quinone binding"/>
    <property type="evidence" value="ECO:0007669"/>
    <property type="project" value="UniProtKB-KW"/>
</dbReference>
<accession>A0A813R4J1</accession>
<reference evidence="14" key="1">
    <citation type="submission" date="2021-02" db="EMBL/GenBank/DDBJ databases">
        <authorList>
            <person name="Nowell W R."/>
        </authorList>
    </citation>
    <scope>NUCLEOTIDE SEQUENCE</scope>
</reference>
<keyword evidence="5" id="KW-0874">Quinone</keyword>
<feature type="transmembrane region" description="Helical" evidence="12">
    <location>
        <begin position="124"/>
        <end position="143"/>
    </location>
</feature>
<evidence type="ECO:0000313" key="16">
    <source>
        <dbReference type="Proteomes" id="UP000663891"/>
    </source>
</evidence>
<dbReference type="EC" id="1.17.4.4" evidence="3"/>
<keyword evidence="9 12" id="KW-0472">Membrane</keyword>
<keyword evidence="4 12" id="KW-0812">Transmembrane</keyword>
<evidence type="ECO:0000256" key="9">
    <source>
        <dbReference type="ARBA" id="ARBA00023136"/>
    </source>
</evidence>
<feature type="transmembrane region" description="Helical" evidence="12">
    <location>
        <begin position="6"/>
        <end position="22"/>
    </location>
</feature>
<comment type="subcellular location">
    <subcellularLocation>
        <location evidence="1">Endoplasmic reticulum membrane</location>
        <topology evidence="1">Multi-pass membrane protein</topology>
    </subcellularLocation>
</comment>
<dbReference type="InterPro" id="IPR038354">
    <property type="entry name" value="VKOR_sf"/>
</dbReference>
<dbReference type="SMART" id="SM00756">
    <property type="entry name" value="VKc"/>
    <property type="match status" value="1"/>
</dbReference>
<keyword evidence="8" id="KW-0560">Oxidoreductase</keyword>
<keyword evidence="11" id="KW-0676">Redox-active center</keyword>
<dbReference type="Pfam" id="PF07884">
    <property type="entry name" value="VKOR"/>
    <property type="match status" value="1"/>
</dbReference>
<evidence type="ECO:0000256" key="2">
    <source>
        <dbReference type="ARBA" id="ARBA00006214"/>
    </source>
</evidence>
<evidence type="ECO:0000313" key="14">
    <source>
        <dbReference type="EMBL" id="CAF0778471.1"/>
    </source>
</evidence>
<dbReference type="AlphaFoldDB" id="A0A813R4J1"/>
<evidence type="ECO:0000259" key="13">
    <source>
        <dbReference type="SMART" id="SM00756"/>
    </source>
</evidence>
<evidence type="ECO:0000256" key="1">
    <source>
        <dbReference type="ARBA" id="ARBA00004477"/>
    </source>
</evidence>
<dbReference type="PANTHER" id="PTHR14519:SF5">
    <property type="entry name" value="VITAMIN K EPOXIDE REDUCTASE COMPLEX SUBUNIT 1-LIKE PROTEIN 1"/>
    <property type="match status" value="1"/>
</dbReference>
<comment type="caution">
    <text evidence="14">The sequence shown here is derived from an EMBL/GenBank/DDBJ whole genome shotgun (WGS) entry which is preliminary data.</text>
</comment>
<evidence type="ECO:0000256" key="8">
    <source>
        <dbReference type="ARBA" id="ARBA00023002"/>
    </source>
</evidence>
<dbReference type="CDD" id="cd12917">
    <property type="entry name" value="VKOR_euk"/>
    <property type="match status" value="1"/>
</dbReference>
<dbReference type="GO" id="GO:0005789">
    <property type="term" value="C:endoplasmic reticulum membrane"/>
    <property type="evidence" value="ECO:0007669"/>
    <property type="project" value="UniProtKB-SubCell"/>
</dbReference>
<dbReference type="EMBL" id="CAJOAY010000069">
    <property type="protein sequence ID" value="CAF3520047.1"/>
    <property type="molecule type" value="Genomic_DNA"/>
</dbReference>
<evidence type="ECO:0000256" key="10">
    <source>
        <dbReference type="ARBA" id="ARBA00023157"/>
    </source>
</evidence>
<dbReference type="InterPro" id="IPR042406">
    <property type="entry name" value="VKORC1/VKORC1L1"/>
</dbReference>
<keyword evidence="6" id="KW-0256">Endoplasmic reticulum</keyword>
<dbReference type="Gene3D" id="1.20.1440.130">
    <property type="entry name" value="VKOR domain"/>
    <property type="match status" value="1"/>
</dbReference>
<dbReference type="OrthoDB" id="17010at2759"/>
<sequence>MIVGQVLLGLAGLGLTCYAYYVKQQHKKNPKYKALCDLGPNASCSRVLTSKYGIGLGLTTKLFGENSIMNASNVNLGIVLYILQIIFGLIATPLINKLALFSSIISCITSLYLAYILAFVLKDLCLVCVVTYIINAGLLWSNLQTVCSQH</sequence>
<gene>
    <name evidence="15" type="ORF">OKA104_LOCUS2541</name>
    <name evidence="14" type="ORF">VCS650_LOCUS2789</name>
</gene>
<protein>
    <recommendedName>
        <fullName evidence="3">vitamin-K-epoxide reductase (warfarin-sensitive)</fullName>
        <ecNumber evidence="3">1.17.4.4</ecNumber>
    </recommendedName>
</protein>
<name>A0A813R4J1_9BILA</name>
<evidence type="ECO:0000256" key="11">
    <source>
        <dbReference type="ARBA" id="ARBA00023284"/>
    </source>
</evidence>
<feature type="transmembrane region" description="Helical" evidence="12">
    <location>
        <begin position="74"/>
        <end position="92"/>
    </location>
</feature>
<proteinExistence type="inferred from homology"/>
<evidence type="ECO:0000256" key="5">
    <source>
        <dbReference type="ARBA" id="ARBA00022719"/>
    </source>
</evidence>
<dbReference type="GO" id="GO:0047057">
    <property type="term" value="F:vitamin-K-epoxide reductase (warfarin-sensitive) activity"/>
    <property type="evidence" value="ECO:0007669"/>
    <property type="project" value="UniProtKB-EC"/>
</dbReference>
<feature type="transmembrane region" description="Helical" evidence="12">
    <location>
        <begin position="98"/>
        <end position="117"/>
    </location>
</feature>
<evidence type="ECO:0000256" key="12">
    <source>
        <dbReference type="SAM" id="Phobius"/>
    </source>
</evidence>
<organism evidence="14 16">
    <name type="scientific">Adineta steineri</name>
    <dbReference type="NCBI Taxonomy" id="433720"/>
    <lineage>
        <taxon>Eukaryota</taxon>
        <taxon>Metazoa</taxon>
        <taxon>Spiralia</taxon>
        <taxon>Gnathifera</taxon>
        <taxon>Rotifera</taxon>
        <taxon>Eurotatoria</taxon>
        <taxon>Bdelloidea</taxon>
        <taxon>Adinetida</taxon>
        <taxon>Adinetidae</taxon>
        <taxon>Adineta</taxon>
    </lineage>
</organism>
<comment type="similarity">
    <text evidence="2">Belongs to the VKOR family.</text>
</comment>
<evidence type="ECO:0000256" key="4">
    <source>
        <dbReference type="ARBA" id="ARBA00022692"/>
    </source>
</evidence>
<evidence type="ECO:0000313" key="15">
    <source>
        <dbReference type="EMBL" id="CAF3520047.1"/>
    </source>
</evidence>
<dbReference type="EMBL" id="CAJNON010000014">
    <property type="protein sequence ID" value="CAF0778471.1"/>
    <property type="molecule type" value="Genomic_DNA"/>
</dbReference>
<evidence type="ECO:0000256" key="3">
    <source>
        <dbReference type="ARBA" id="ARBA00012278"/>
    </source>
</evidence>
<keyword evidence="7 12" id="KW-1133">Transmembrane helix</keyword>
<dbReference type="Proteomes" id="UP000663891">
    <property type="component" value="Unassembled WGS sequence"/>
</dbReference>
<keyword evidence="10" id="KW-1015">Disulfide bond</keyword>
<dbReference type="Proteomes" id="UP000663881">
    <property type="component" value="Unassembled WGS sequence"/>
</dbReference>